<dbReference type="EMBL" id="CAJNOJ010000595">
    <property type="protein sequence ID" value="CAF1492902.1"/>
    <property type="molecule type" value="Genomic_DNA"/>
</dbReference>
<comment type="similarity">
    <text evidence="1">Belongs to the glycosyltransferase 15 family.</text>
</comment>
<evidence type="ECO:0000313" key="5">
    <source>
        <dbReference type="EMBL" id="CAF1492902.1"/>
    </source>
</evidence>
<dbReference type="Pfam" id="PF01793">
    <property type="entry name" value="Glyco_transf_15"/>
    <property type="match status" value="1"/>
</dbReference>
<name>A0A815SQI8_ADIRI</name>
<organism evidence="5 7">
    <name type="scientific">Adineta ricciae</name>
    <name type="common">Rotifer</name>
    <dbReference type="NCBI Taxonomy" id="249248"/>
    <lineage>
        <taxon>Eukaryota</taxon>
        <taxon>Metazoa</taxon>
        <taxon>Spiralia</taxon>
        <taxon>Gnathifera</taxon>
        <taxon>Rotifera</taxon>
        <taxon>Eurotatoria</taxon>
        <taxon>Bdelloidea</taxon>
        <taxon>Adinetida</taxon>
        <taxon>Adinetidae</taxon>
        <taxon>Adineta</taxon>
    </lineage>
</organism>
<dbReference type="GO" id="GO:0005794">
    <property type="term" value="C:Golgi apparatus"/>
    <property type="evidence" value="ECO:0007669"/>
    <property type="project" value="TreeGrafter"/>
</dbReference>
<dbReference type="PANTHER" id="PTHR31121">
    <property type="entry name" value="ALPHA-1,2 MANNOSYLTRANSFERASE KTR1"/>
    <property type="match status" value="1"/>
</dbReference>
<evidence type="ECO:0000313" key="7">
    <source>
        <dbReference type="Proteomes" id="UP000663852"/>
    </source>
</evidence>
<dbReference type="Proteomes" id="UP000663852">
    <property type="component" value="Unassembled WGS sequence"/>
</dbReference>
<accession>A0A815SQI8</accession>
<evidence type="ECO:0000256" key="1">
    <source>
        <dbReference type="ARBA" id="ARBA00007677"/>
    </source>
</evidence>
<dbReference type="GO" id="GO:0016020">
    <property type="term" value="C:membrane"/>
    <property type="evidence" value="ECO:0007669"/>
    <property type="project" value="InterPro"/>
</dbReference>
<gene>
    <name evidence="5" type="ORF">EDS130_LOCUS42134</name>
    <name evidence="4" type="ORF">XAT740_LOCUS21225</name>
</gene>
<dbReference type="InterPro" id="IPR002685">
    <property type="entry name" value="Glyco_trans_15"/>
</dbReference>
<feature type="chain" id="PRO_5036228852" evidence="3">
    <location>
        <begin position="18"/>
        <end position="329"/>
    </location>
</feature>
<proteinExistence type="inferred from homology"/>
<evidence type="ECO:0000256" key="2">
    <source>
        <dbReference type="ARBA" id="ARBA00022679"/>
    </source>
</evidence>
<feature type="signal peptide" evidence="3">
    <location>
        <begin position="1"/>
        <end position="17"/>
    </location>
</feature>
<comment type="caution">
    <text evidence="5">The sequence shown here is derived from an EMBL/GenBank/DDBJ whole genome shotgun (WGS) entry which is preliminary data.</text>
</comment>
<dbReference type="InterPro" id="IPR029044">
    <property type="entry name" value="Nucleotide-diphossugar_trans"/>
</dbReference>
<evidence type="ECO:0000256" key="3">
    <source>
        <dbReference type="SAM" id="SignalP"/>
    </source>
</evidence>
<dbReference type="AlphaFoldDB" id="A0A815SQI8"/>
<reference evidence="5" key="1">
    <citation type="submission" date="2021-02" db="EMBL/GenBank/DDBJ databases">
        <authorList>
            <person name="Nowell W R."/>
        </authorList>
    </citation>
    <scope>NUCLEOTIDE SEQUENCE</scope>
</reference>
<keyword evidence="3" id="KW-0732">Signal</keyword>
<keyword evidence="2" id="KW-0808">Transferase</keyword>
<keyword evidence="6" id="KW-1185">Reference proteome</keyword>
<dbReference type="PANTHER" id="PTHR31121:SF6">
    <property type="entry name" value="ALPHA-1,2 MANNOSYLTRANSFERASE KTR1"/>
    <property type="match status" value="1"/>
</dbReference>
<dbReference type="OrthoDB" id="439943at2759"/>
<evidence type="ECO:0000313" key="4">
    <source>
        <dbReference type="EMBL" id="CAF1156186.1"/>
    </source>
</evidence>
<dbReference type="GO" id="GO:0000026">
    <property type="term" value="F:alpha-1,2-mannosyltransferase activity"/>
    <property type="evidence" value="ECO:0007669"/>
    <property type="project" value="TreeGrafter"/>
</dbReference>
<dbReference type="Proteomes" id="UP000663828">
    <property type="component" value="Unassembled WGS sequence"/>
</dbReference>
<evidence type="ECO:0000313" key="6">
    <source>
        <dbReference type="Proteomes" id="UP000663828"/>
    </source>
</evidence>
<dbReference type="Gene3D" id="3.90.550.10">
    <property type="entry name" value="Spore Coat Polysaccharide Biosynthesis Protein SpsA, Chain A"/>
    <property type="match status" value="1"/>
</dbReference>
<sequence>MVVGIVVCLILVPLVYQSMNCYIEDTRFPKVTPRLDELKSYTHSPSRSSLPATDVIVILTTSVHRELILRLMLFDEKFADNFTTPLMIVHSGLPTQSSLKRLTHFIQRPIIFLRIDRIFEMFPANFDPCRTKATWSTRGKWNYQLMIRFWTKIVFELPQLQQYDYMMRLDDDSQIMNKWLNVFDEMRRTHAVYFANDVVIEEERVLPGTLKLKPVTFEYQKMKNIKVKQAEMLRQAFTDEYVLSYANNFEVMRLDFFRRSDVRQWIEMIDQTHGIFKYRWGDAVIRYLTIALFTEEHEVLHRSQYNLSYCHRKCGLPTSLKLKLKQYVQ</sequence>
<dbReference type="GO" id="GO:0000032">
    <property type="term" value="P:cell wall mannoprotein biosynthetic process"/>
    <property type="evidence" value="ECO:0007669"/>
    <property type="project" value="TreeGrafter"/>
</dbReference>
<dbReference type="GO" id="GO:0006487">
    <property type="term" value="P:protein N-linked glycosylation"/>
    <property type="evidence" value="ECO:0007669"/>
    <property type="project" value="TreeGrafter"/>
</dbReference>
<dbReference type="SUPFAM" id="SSF53448">
    <property type="entry name" value="Nucleotide-diphospho-sugar transferases"/>
    <property type="match status" value="1"/>
</dbReference>
<dbReference type="EMBL" id="CAJNOR010001515">
    <property type="protein sequence ID" value="CAF1156186.1"/>
    <property type="molecule type" value="Genomic_DNA"/>
</dbReference>
<protein>
    <submittedName>
        <fullName evidence="5">Uncharacterized protein</fullName>
    </submittedName>
</protein>